<dbReference type="AlphaFoldDB" id="T1HRX4"/>
<dbReference type="Proteomes" id="UP000015103">
    <property type="component" value="Unassembled WGS sequence"/>
</dbReference>
<keyword evidence="3" id="KW-1185">Reference proteome</keyword>
<feature type="region of interest" description="Disordered" evidence="1">
    <location>
        <begin position="98"/>
        <end position="175"/>
    </location>
</feature>
<dbReference type="InParanoid" id="T1HRX4"/>
<accession>T1HRX4</accession>
<dbReference type="EMBL" id="ACPB03009407">
    <property type="status" value="NOT_ANNOTATED_CDS"/>
    <property type="molecule type" value="Genomic_DNA"/>
</dbReference>
<evidence type="ECO:0000313" key="2">
    <source>
        <dbReference type="EnsemblMetazoa" id="RPRC006794-PA"/>
    </source>
</evidence>
<evidence type="ECO:0000256" key="1">
    <source>
        <dbReference type="SAM" id="MobiDB-lite"/>
    </source>
</evidence>
<reference evidence="2" key="1">
    <citation type="submission" date="2015-05" db="UniProtKB">
        <authorList>
            <consortium name="EnsemblMetazoa"/>
        </authorList>
    </citation>
    <scope>IDENTIFICATION</scope>
</reference>
<evidence type="ECO:0000313" key="3">
    <source>
        <dbReference type="Proteomes" id="UP000015103"/>
    </source>
</evidence>
<dbReference type="HOGENOM" id="CLU_1327833_0_0_1"/>
<dbReference type="VEuPathDB" id="VectorBase:RPRC006794"/>
<feature type="compositionally biased region" description="Polar residues" evidence="1">
    <location>
        <begin position="149"/>
        <end position="159"/>
    </location>
</feature>
<name>T1HRX4_RHOPR</name>
<protein>
    <submittedName>
        <fullName evidence="2">Uncharacterized protein</fullName>
    </submittedName>
</protein>
<sequence>MNQKRNNHNRRYQQQQQRVTKRAYSSKDDIVGQLRRSADDDDNMIGDKDVFIKEEMDIQSCGGEYNEEDNTIRVCAFCSHMSRGDSNTSSQVKLTNRRLVKRQKPAKPPDDRKRKRLKDTMMNVGGDDDRGGLMRTQVMGTTDVGRIPSMSTNNNPSQQRTHHQIAHSSPTRTRPSNEIRARMISTVAPSRSRIITRSMTRNMKARR</sequence>
<feature type="region of interest" description="Disordered" evidence="1">
    <location>
        <begin position="1"/>
        <end position="27"/>
    </location>
</feature>
<feature type="compositionally biased region" description="Basic residues" evidence="1">
    <location>
        <begin position="1"/>
        <end position="11"/>
    </location>
</feature>
<dbReference type="EnsemblMetazoa" id="RPRC006794-RA">
    <property type="protein sequence ID" value="RPRC006794-PA"/>
    <property type="gene ID" value="RPRC006794"/>
</dbReference>
<organism evidence="2 3">
    <name type="scientific">Rhodnius prolixus</name>
    <name type="common">Triatomid bug</name>
    <dbReference type="NCBI Taxonomy" id="13249"/>
    <lineage>
        <taxon>Eukaryota</taxon>
        <taxon>Metazoa</taxon>
        <taxon>Ecdysozoa</taxon>
        <taxon>Arthropoda</taxon>
        <taxon>Hexapoda</taxon>
        <taxon>Insecta</taxon>
        <taxon>Pterygota</taxon>
        <taxon>Neoptera</taxon>
        <taxon>Paraneoptera</taxon>
        <taxon>Hemiptera</taxon>
        <taxon>Heteroptera</taxon>
        <taxon>Panheteroptera</taxon>
        <taxon>Cimicomorpha</taxon>
        <taxon>Reduviidae</taxon>
        <taxon>Triatominae</taxon>
        <taxon>Rhodnius</taxon>
    </lineage>
</organism>
<proteinExistence type="predicted"/>